<dbReference type="InterPro" id="IPR024501">
    <property type="entry name" value="DUF3141"/>
</dbReference>
<dbReference type="Pfam" id="PF11339">
    <property type="entry name" value="DUF3141"/>
    <property type="match status" value="1"/>
</dbReference>
<dbReference type="RefSeq" id="WP_169247636.1">
    <property type="nucleotide sequence ID" value="NZ_SPMZ01000011.1"/>
</dbReference>
<protein>
    <submittedName>
        <fullName evidence="2">DUF3141 domain-containing protein</fullName>
    </submittedName>
</protein>
<dbReference type="SUPFAM" id="SSF53474">
    <property type="entry name" value="alpha/beta-Hydrolases"/>
    <property type="match status" value="1"/>
</dbReference>
<keyword evidence="3" id="KW-1185">Reference proteome</keyword>
<dbReference type="EMBL" id="SPMZ01000011">
    <property type="protein sequence ID" value="NMQ18384.1"/>
    <property type="molecule type" value="Genomic_DNA"/>
</dbReference>
<accession>A0ABX1TI90</accession>
<dbReference type="Proteomes" id="UP000760480">
    <property type="component" value="Unassembled WGS sequence"/>
</dbReference>
<dbReference type="Gene3D" id="3.40.50.1820">
    <property type="entry name" value="alpha/beta hydrolase"/>
    <property type="match status" value="1"/>
</dbReference>
<evidence type="ECO:0000313" key="2">
    <source>
        <dbReference type="EMBL" id="NMQ18384.1"/>
    </source>
</evidence>
<name>A0ABX1TI90_9GAMM</name>
<reference evidence="2 3" key="1">
    <citation type="submission" date="2019-03" db="EMBL/GenBank/DDBJ databases">
        <title>Metabolic reconstructions from genomes of highly enriched 'Candidatus Accumulibacter' and 'Candidatus Competibacter' bioreactor populations.</title>
        <authorList>
            <person name="Annavajhala M.K."/>
            <person name="Welles L."/>
            <person name="Abbas B."/>
            <person name="Sorokin D."/>
            <person name="Park H."/>
            <person name="Van Loosdrecht M."/>
            <person name="Chandran K."/>
        </authorList>
    </citation>
    <scope>NUCLEOTIDE SEQUENCE [LARGE SCALE GENOMIC DNA]</scope>
    <source>
        <strain evidence="2 3">SBR_G</strain>
    </source>
</reference>
<organism evidence="2 3">
    <name type="scientific">Candidatus Competibacter phosphatis</name>
    <dbReference type="NCBI Taxonomy" id="221280"/>
    <lineage>
        <taxon>Bacteria</taxon>
        <taxon>Pseudomonadati</taxon>
        <taxon>Pseudomonadota</taxon>
        <taxon>Gammaproteobacteria</taxon>
        <taxon>Candidatus Competibacteraceae</taxon>
        <taxon>Candidatus Competibacter</taxon>
    </lineage>
</organism>
<dbReference type="InterPro" id="IPR029058">
    <property type="entry name" value="AB_hydrolase_fold"/>
</dbReference>
<dbReference type="PANTHER" id="PTHR36837:SF2">
    <property type="entry name" value="POLY(3-HYDROXYALKANOATE) POLYMERASE SUBUNIT PHAC"/>
    <property type="match status" value="1"/>
</dbReference>
<proteinExistence type="predicted"/>
<sequence>MTDNPADNVRNTPVLTSLNPLQPTESATQALTQAWEPLGEYLTDSMQRTILFWDVLRQRSDQYYAQKAKAVPNVLSFDVDLVLDGRTFERPVNYGLVRVQPPEGVIIDPKKRPFVVVDPRAGHGPGIGGFKADSELGVAMRAGHPCYFVGFTPDPMPGQTIEDIMRAEAVFLEKVIALHPEAEGKPCVIGNCQAGWAVMMVAATRPELFGPIIVPGSPLSYWAGVEGQNPMRYTGGVLGGSWLTALTSDIGGGKFDGAYLVENFENLNPANTFWTKNYDLWSKVDTEGSRFLEFEKWWGGHVNLNAEEMQWIVDQLFVGNRLATAEIVTSDGVRIDLRNIRSPIICFCSKGDNITPPQQALGWIVDLYAQDDDLRACGQTIVYAIHESIGHLGIFVSGGVAKKEHQEFASNIDLIDVLPPGLYEAVLTPKTADAANLDLIVGDWIARFEPRTLDDIRAIVQPSLENERRFAAARRVSEINLGLYRTLFQPFVQAFANTQTAEWLHKLNPSELPFELFSDRNPLMRQIAQLAEQVREQRQPTAPDNPLLHVQAMISDGIIAALDGYRDLRDRSMEQIFLGIYSSPVLQALVGLRASDEPPRRRPGVEPERIAFIQQRIAELKARIAEGDLREAAIRSLVYIGMAGPGVDERAFEALRQMRAEHGGLTLAEFKQMLREQFFALLLDRDEALAAIPKMLPADAAPRAEVLDKIRRVVSAAGEVSSERAERLARIEALFGEVGGAGGGTGDRSAGGVSESESAPAS</sequence>
<dbReference type="InterPro" id="IPR051321">
    <property type="entry name" value="PHA/PHB_synthase"/>
</dbReference>
<feature type="region of interest" description="Disordered" evidence="1">
    <location>
        <begin position="738"/>
        <end position="762"/>
    </location>
</feature>
<dbReference type="PANTHER" id="PTHR36837">
    <property type="entry name" value="POLY(3-HYDROXYALKANOATE) POLYMERASE SUBUNIT PHAC"/>
    <property type="match status" value="1"/>
</dbReference>
<comment type="caution">
    <text evidence="2">The sequence shown here is derived from an EMBL/GenBank/DDBJ whole genome shotgun (WGS) entry which is preliminary data.</text>
</comment>
<evidence type="ECO:0000256" key="1">
    <source>
        <dbReference type="SAM" id="MobiDB-lite"/>
    </source>
</evidence>
<gene>
    <name evidence="2" type="ORF">E4P82_03720</name>
</gene>
<evidence type="ECO:0000313" key="3">
    <source>
        <dbReference type="Proteomes" id="UP000760480"/>
    </source>
</evidence>